<dbReference type="RefSeq" id="XP_060290190.1">
    <property type="nucleotide sequence ID" value="XM_060446170.1"/>
</dbReference>
<keyword evidence="2" id="KW-1185">Reference proteome</keyword>
<protein>
    <recommendedName>
        <fullName evidence="3">HNH nuclease domain-containing protein</fullName>
    </recommendedName>
</protein>
<reference evidence="1" key="1">
    <citation type="submission" date="2023-06" db="EMBL/GenBank/DDBJ databases">
        <title>Genome-scale phylogeny and comparative genomics of the fungal order Sordariales.</title>
        <authorList>
            <consortium name="Lawrence Berkeley National Laboratory"/>
            <person name="Hensen N."/>
            <person name="Bonometti L."/>
            <person name="Westerberg I."/>
            <person name="Brannstrom I.O."/>
            <person name="Guillou S."/>
            <person name="Cros-Aarteil S."/>
            <person name="Calhoun S."/>
            <person name="Haridas S."/>
            <person name="Kuo A."/>
            <person name="Mondo S."/>
            <person name="Pangilinan J."/>
            <person name="Riley R."/>
            <person name="LaButti K."/>
            <person name="Andreopoulos B."/>
            <person name="Lipzen A."/>
            <person name="Chen C."/>
            <person name="Yanf M."/>
            <person name="Daum C."/>
            <person name="Ng V."/>
            <person name="Clum A."/>
            <person name="Steindorff A."/>
            <person name="Ohm R."/>
            <person name="Martin F."/>
            <person name="Silar P."/>
            <person name="Natvig D."/>
            <person name="Lalanne C."/>
            <person name="Gautier V."/>
            <person name="Ament-velasquez S.L."/>
            <person name="Kruys A."/>
            <person name="Hutchinson M.I."/>
            <person name="Powell A.J."/>
            <person name="Barry K."/>
            <person name="Miller A.N."/>
            <person name="Grigoriev I.V."/>
            <person name="Debuchy R."/>
            <person name="Gladieux P."/>
            <person name="Thoren M.H."/>
            <person name="Johannesson H."/>
        </authorList>
    </citation>
    <scope>NUCLEOTIDE SEQUENCE</scope>
    <source>
        <strain evidence="1">SMH2392-1A</strain>
    </source>
</reference>
<dbReference type="EMBL" id="JAUIRO010000008">
    <property type="protein sequence ID" value="KAK0703331.1"/>
    <property type="molecule type" value="Genomic_DNA"/>
</dbReference>
<dbReference type="AlphaFoldDB" id="A0AA39ZTI2"/>
<evidence type="ECO:0008006" key="3">
    <source>
        <dbReference type="Google" id="ProtNLM"/>
    </source>
</evidence>
<gene>
    <name evidence="1" type="ORF">B0T26DRAFT_756888</name>
</gene>
<name>A0AA39ZTI2_9PEZI</name>
<proteinExistence type="predicted"/>
<comment type="caution">
    <text evidence="1">The sequence shown here is derived from an EMBL/GenBank/DDBJ whole genome shotgun (WGS) entry which is preliminary data.</text>
</comment>
<dbReference type="GeneID" id="85329440"/>
<organism evidence="1 2">
    <name type="scientific">Lasiosphaeria miniovina</name>
    <dbReference type="NCBI Taxonomy" id="1954250"/>
    <lineage>
        <taxon>Eukaryota</taxon>
        <taxon>Fungi</taxon>
        <taxon>Dikarya</taxon>
        <taxon>Ascomycota</taxon>
        <taxon>Pezizomycotina</taxon>
        <taxon>Sordariomycetes</taxon>
        <taxon>Sordariomycetidae</taxon>
        <taxon>Sordariales</taxon>
        <taxon>Lasiosphaeriaceae</taxon>
        <taxon>Lasiosphaeria</taxon>
    </lineage>
</organism>
<evidence type="ECO:0000313" key="2">
    <source>
        <dbReference type="Proteomes" id="UP001172101"/>
    </source>
</evidence>
<accession>A0AA39ZTI2</accession>
<sequence length="425" mass="48637">MEQRYSQLFDDVQDARKKLEPSGSFDAKFWSEKAHVLAMDSERVKLYTDLLYQKYIESGGVFSRGLWDFVDQKARDCVMESIALAEQAKIAKDHANKADPRISVRGSSYVKLFKTSNLGFGLEIAPDGQAETDNQLMMRNWMKLAYCAPKDGAIWEPVLGQWIEPCLAMTAQFYSSRSADFMDDIFGTGAHDELFSLANGVFLHHKIKEAFDKGFLVIVPDTNMDPKNPLAPWEDREERSERLREWEMTHPRQYRIAVLDATPRFMSEWAFSKKIYTVESETLAGLHGRRLTFLNDARPRARYVWWGFLRAVTQLTWRESAADAEWLIEEVPKEASAGNPMEEALKGSSAANLKSLMEEIWKGPSAAKPDSLIEREVLKGVRYWGTPGKYVKEKLLCSFVHELGHDASFIAPYGRRHREARDADQ</sequence>
<evidence type="ECO:0000313" key="1">
    <source>
        <dbReference type="EMBL" id="KAK0703331.1"/>
    </source>
</evidence>
<dbReference type="Proteomes" id="UP001172101">
    <property type="component" value="Unassembled WGS sequence"/>
</dbReference>